<dbReference type="OrthoDB" id="8186940at2759"/>
<feature type="signal peptide" evidence="1">
    <location>
        <begin position="1"/>
        <end position="21"/>
    </location>
</feature>
<dbReference type="OMA" id="NCELIYD"/>
<dbReference type="InterPro" id="IPR006631">
    <property type="entry name" value="DM4_12"/>
</dbReference>
<dbReference type="EMBL" id="LR899009">
    <property type="protein sequence ID" value="CAD7077432.1"/>
    <property type="molecule type" value="Genomic_DNA"/>
</dbReference>
<keyword evidence="1" id="KW-0732">Signal</keyword>
<evidence type="ECO:0000313" key="2">
    <source>
        <dbReference type="EMBL" id="CAD7077432.1"/>
    </source>
</evidence>
<evidence type="ECO:0000256" key="1">
    <source>
        <dbReference type="SAM" id="SignalP"/>
    </source>
</evidence>
<feature type="chain" id="PRO_5031193116" evidence="1">
    <location>
        <begin position="22"/>
        <end position="206"/>
    </location>
</feature>
<dbReference type="InParanoid" id="A0A7R8UAY9"/>
<dbReference type="AlphaFoldDB" id="A0A7R8UAY9"/>
<protein>
    <submittedName>
        <fullName evidence="2">Uncharacterized protein</fullName>
    </submittedName>
</protein>
<dbReference type="Proteomes" id="UP000594454">
    <property type="component" value="Chromosome 1"/>
</dbReference>
<accession>A0A7R8UAY9</accession>
<sequence length="206" mass="23597">MCSRHMLLAILLIYVTQRFTASGWLLFPASTSLQITMSISVPVPLKDMKFFIDWGFQVNYVCPWLLSNFYDIPKWPGHSRMQTRALSYDKYILRNGTHPADASAEQVYMALEDLMVSYGFHETCLLKSVCEVARHPFDLENENLIAEIFSFVLSPSIHNAFIENERVYRSAYEAAERYGASGVDCGFMYPDCPLAFIDAITKVKFE</sequence>
<dbReference type="Pfam" id="PF07841">
    <property type="entry name" value="DM4_12"/>
    <property type="match status" value="1"/>
</dbReference>
<keyword evidence="3" id="KW-1185">Reference proteome</keyword>
<organism evidence="2 3">
    <name type="scientific">Hermetia illucens</name>
    <name type="common">Black soldier fly</name>
    <dbReference type="NCBI Taxonomy" id="343691"/>
    <lineage>
        <taxon>Eukaryota</taxon>
        <taxon>Metazoa</taxon>
        <taxon>Ecdysozoa</taxon>
        <taxon>Arthropoda</taxon>
        <taxon>Hexapoda</taxon>
        <taxon>Insecta</taxon>
        <taxon>Pterygota</taxon>
        <taxon>Neoptera</taxon>
        <taxon>Endopterygota</taxon>
        <taxon>Diptera</taxon>
        <taxon>Brachycera</taxon>
        <taxon>Stratiomyomorpha</taxon>
        <taxon>Stratiomyidae</taxon>
        <taxon>Hermetiinae</taxon>
        <taxon>Hermetia</taxon>
    </lineage>
</organism>
<dbReference type="PANTHER" id="PTHR21398:SF4">
    <property type="entry name" value="AGAP002980-PA"/>
    <property type="match status" value="1"/>
</dbReference>
<proteinExistence type="predicted"/>
<gene>
    <name evidence="2" type="ORF">HERILL_LOCUS779</name>
</gene>
<reference evidence="2 3" key="1">
    <citation type="submission" date="2020-11" db="EMBL/GenBank/DDBJ databases">
        <authorList>
            <person name="Wallbank WR R."/>
            <person name="Pardo Diaz C."/>
            <person name="Kozak K."/>
            <person name="Martin S."/>
            <person name="Jiggins C."/>
            <person name="Moest M."/>
            <person name="Warren A I."/>
            <person name="Generalovic N T."/>
            <person name="Byers J.R.P. K."/>
            <person name="Montejo-Kovacevich G."/>
            <person name="Yen C E."/>
        </authorList>
    </citation>
    <scope>NUCLEOTIDE SEQUENCE [LARGE SCALE GENOMIC DNA]</scope>
</reference>
<name>A0A7R8UAY9_HERIL</name>
<dbReference type="PANTHER" id="PTHR21398">
    <property type="entry name" value="AGAP007094-PA"/>
    <property type="match status" value="1"/>
</dbReference>
<evidence type="ECO:0000313" key="3">
    <source>
        <dbReference type="Proteomes" id="UP000594454"/>
    </source>
</evidence>
<dbReference type="SMART" id="SM00718">
    <property type="entry name" value="DM4_12"/>
    <property type="match status" value="1"/>
</dbReference>